<dbReference type="PROSITE" id="PS50240">
    <property type="entry name" value="TRYPSIN_DOM"/>
    <property type="match status" value="2"/>
</dbReference>
<dbReference type="GO" id="GO:0005576">
    <property type="term" value="C:extracellular region"/>
    <property type="evidence" value="ECO:0007669"/>
    <property type="project" value="UniProtKB-SubCell"/>
</dbReference>
<dbReference type="FunFam" id="2.40.10.10:FF:000002">
    <property type="entry name" value="Transmembrane protease serine"/>
    <property type="match status" value="1"/>
</dbReference>
<dbReference type="PANTHER" id="PTHR24256">
    <property type="entry name" value="TRYPTASE-RELATED"/>
    <property type="match status" value="1"/>
</dbReference>
<comment type="subcellular location">
    <subcellularLocation>
        <location evidence="1">Secreted</location>
    </subcellularLocation>
</comment>
<evidence type="ECO:0000256" key="7">
    <source>
        <dbReference type="ARBA" id="ARBA00023180"/>
    </source>
</evidence>
<dbReference type="EMBL" id="AXCM01015468">
    <property type="status" value="NOT_ANNOTATED_CDS"/>
    <property type="molecule type" value="Genomic_DNA"/>
</dbReference>
<protein>
    <recommendedName>
        <fullName evidence="9">Peptidase S1 domain-containing protein</fullName>
    </recommendedName>
</protein>
<dbReference type="InterPro" id="IPR009003">
    <property type="entry name" value="Peptidase_S1_PA"/>
</dbReference>
<dbReference type="VEuPathDB" id="VectorBase:ACUA016229"/>
<dbReference type="Proteomes" id="UP000075883">
    <property type="component" value="Unassembled WGS sequence"/>
</dbReference>
<dbReference type="GO" id="GO:0045087">
    <property type="term" value="P:innate immune response"/>
    <property type="evidence" value="ECO:0007669"/>
    <property type="project" value="UniProtKB-KW"/>
</dbReference>
<keyword evidence="6" id="KW-1015">Disulfide bond</keyword>
<dbReference type="EMBL" id="AXCM01015471">
    <property type="status" value="NOT_ANNOTATED_CDS"/>
    <property type="molecule type" value="Genomic_DNA"/>
</dbReference>
<dbReference type="EMBL" id="AXCM01015470">
    <property type="status" value="NOT_ANNOTATED_CDS"/>
    <property type="molecule type" value="Genomic_DNA"/>
</dbReference>
<dbReference type="Gene3D" id="2.40.10.10">
    <property type="entry name" value="Trypsin-like serine proteases"/>
    <property type="match status" value="4"/>
</dbReference>
<dbReference type="SMART" id="SM00020">
    <property type="entry name" value="Tryp_SPc"/>
    <property type="match status" value="2"/>
</dbReference>
<evidence type="ECO:0000313" key="11">
    <source>
        <dbReference type="Proteomes" id="UP000075883"/>
    </source>
</evidence>
<keyword evidence="7" id="KW-0325">Glycoprotein</keyword>
<dbReference type="GO" id="GO:0006508">
    <property type="term" value="P:proteolysis"/>
    <property type="evidence" value="ECO:0007669"/>
    <property type="project" value="InterPro"/>
</dbReference>
<dbReference type="EnsemblMetazoa" id="ACUA016229-RA">
    <property type="protein sequence ID" value="ACUA016229-PA"/>
    <property type="gene ID" value="ACUA016229"/>
</dbReference>
<evidence type="ECO:0000256" key="2">
    <source>
        <dbReference type="ARBA" id="ARBA00022525"/>
    </source>
</evidence>
<accession>A0A182MED8</accession>
<dbReference type="SUPFAM" id="SSF50494">
    <property type="entry name" value="Trypsin-like serine proteases"/>
    <property type="match status" value="2"/>
</dbReference>
<keyword evidence="3" id="KW-0399">Innate immunity</keyword>
<dbReference type="GO" id="GO:0004252">
    <property type="term" value="F:serine-type endopeptidase activity"/>
    <property type="evidence" value="ECO:0007669"/>
    <property type="project" value="InterPro"/>
</dbReference>
<keyword evidence="2" id="KW-0964">Secreted</keyword>
<reference evidence="10" key="2">
    <citation type="submission" date="2020-05" db="UniProtKB">
        <authorList>
            <consortium name="EnsemblMetazoa"/>
        </authorList>
    </citation>
    <scope>IDENTIFICATION</scope>
    <source>
        <strain evidence="10">A-37</strain>
    </source>
</reference>
<dbReference type="InterPro" id="IPR001314">
    <property type="entry name" value="Peptidase_S1A"/>
</dbReference>
<evidence type="ECO:0000256" key="8">
    <source>
        <dbReference type="ARBA" id="ARBA00024195"/>
    </source>
</evidence>
<dbReference type="CDD" id="cd00190">
    <property type="entry name" value="Tryp_SPc"/>
    <property type="match status" value="2"/>
</dbReference>
<dbReference type="Pfam" id="PF00089">
    <property type="entry name" value="Trypsin"/>
    <property type="match status" value="2"/>
</dbReference>
<evidence type="ECO:0000256" key="6">
    <source>
        <dbReference type="ARBA" id="ARBA00023157"/>
    </source>
</evidence>
<keyword evidence="5" id="KW-0391">Immunity</keyword>
<evidence type="ECO:0000259" key="9">
    <source>
        <dbReference type="PROSITE" id="PS50240"/>
    </source>
</evidence>
<evidence type="ECO:0000256" key="5">
    <source>
        <dbReference type="ARBA" id="ARBA00022859"/>
    </source>
</evidence>
<feature type="domain" description="Peptidase S1" evidence="9">
    <location>
        <begin position="22"/>
        <end position="190"/>
    </location>
</feature>
<dbReference type="AlphaFoldDB" id="A0A182MED8"/>
<evidence type="ECO:0000256" key="1">
    <source>
        <dbReference type="ARBA" id="ARBA00004613"/>
    </source>
</evidence>
<evidence type="ECO:0000256" key="4">
    <source>
        <dbReference type="ARBA" id="ARBA00022729"/>
    </source>
</evidence>
<keyword evidence="11" id="KW-1185">Reference proteome</keyword>
<feature type="domain" description="Peptidase S1" evidence="9">
    <location>
        <begin position="256"/>
        <end position="505"/>
    </location>
</feature>
<evidence type="ECO:0000313" key="10">
    <source>
        <dbReference type="EnsemblMetazoa" id="ACUA016229-PA"/>
    </source>
</evidence>
<dbReference type="InterPro" id="IPR001254">
    <property type="entry name" value="Trypsin_dom"/>
</dbReference>
<dbReference type="InterPro" id="IPR051487">
    <property type="entry name" value="Ser/Thr_Proteases_Immune/Dev"/>
</dbReference>
<name>A0A182MED8_9DIPT</name>
<proteinExistence type="inferred from homology"/>
<organism evidence="10 11">
    <name type="scientific">Anopheles culicifacies</name>
    <dbReference type="NCBI Taxonomy" id="139723"/>
    <lineage>
        <taxon>Eukaryota</taxon>
        <taxon>Metazoa</taxon>
        <taxon>Ecdysozoa</taxon>
        <taxon>Arthropoda</taxon>
        <taxon>Hexapoda</taxon>
        <taxon>Insecta</taxon>
        <taxon>Pterygota</taxon>
        <taxon>Neoptera</taxon>
        <taxon>Endopterygota</taxon>
        <taxon>Diptera</taxon>
        <taxon>Nematocera</taxon>
        <taxon>Culicoidea</taxon>
        <taxon>Culicidae</taxon>
        <taxon>Anophelinae</taxon>
        <taxon>Anopheles</taxon>
        <taxon>culicifacies species complex</taxon>
    </lineage>
</organism>
<reference evidence="11" key="1">
    <citation type="submission" date="2013-09" db="EMBL/GenBank/DDBJ databases">
        <title>The Genome Sequence of Anopheles culicifacies species A.</title>
        <authorList>
            <consortium name="The Broad Institute Genomics Platform"/>
            <person name="Neafsey D.E."/>
            <person name="Besansky N."/>
            <person name="Howell P."/>
            <person name="Walton C."/>
            <person name="Young S.K."/>
            <person name="Zeng Q."/>
            <person name="Gargeya S."/>
            <person name="Fitzgerald M."/>
            <person name="Haas B."/>
            <person name="Abouelleil A."/>
            <person name="Allen A.W."/>
            <person name="Alvarado L."/>
            <person name="Arachchi H.M."/>
            <person name="Berlin A.M."/>
            <person name="Chapman S.B."/>
            <person name="Gainer-Dewar J."/>
            <person name="Goldberg J."/>
            <person name="Griggs A."/>
            <person name="Gujja S."/>
            <person name="Hansen M."/>
            <person name="Howarth C."/>
            <person name="Imamovic A."/>
            <person name="Ireland A."/>
            <person name="Larimer J."/>
            <person name="McCowan C."/>
            <person name="Murphy C."/>
            <person name="Pearson M."/>
            <person name="Poon T.W."/>
            <person name="Priest M."/>
            <person name="Roberts A."/>
            <person name="Saif S."/>
            <person name="Shea T."/>
            <person name="Sisk P."/>
            <person name="Sykes S."/>
            <person name="Wortman J."/>
            <person name="Nusbaum C."/>
            <person name="Birren B."/>
        </authorList>
    </citation>
    <scope>NUCLEOTIDE SEQUENCE [LARGE SCALE GENOMIC DNA]</scope>
    <source>
        <strain evidence="11">A-37</strain>
    </source>
</reference>
<dbReference type="STRING" id="139723.A0A182MED8"/>
<dbReference type="PRINTS" id="PR00722">
    <property type="entry name" value="CHYMOTRYPSIN"/>
</dbReference>
<comment type="similarity">
    <text evidence="8">Belongs to the peptidase S1 family. CLIP subfamily.</text>
</comment>
<dbReference type="EMBL" id="AXCM01015469">
    <property type="status" value="NOT_ANNOTATED_CDS"/>
    <property type="molecule type" value="Genomic_DNA"/>
</dbReference>
<dbReference type="InterPro" id="IPR043504">
    <property type="entry name" value="Peptidase_S1_PA_chymotrypsin"/>
</dbReference>
<sequence length="537" mass="60347">MVYYLESKLEYAKYAEFPWTDIDIEEVIRHPSYLLTTTPHNDIALALLQESVIYSEHIRPLCLPNAQDVFYGQRCIATGWGVDVRTRKSPPVMKRMELEIISRMECQALYQFGGAGGNFRLHRSVVCANAVQDQASCMYDGGSPLACQKADGSYVLAGITSWGVECGQLDLPGVYVDVTKFTSWINDKIDQYDEEELSPEFPIVSSGVQLPPTMYLRSIIVLMVAVLVNAESNIIENPTFERQVDYKCGISNPEGLVYNVESELKYAKYAEFPWTVAIFEESSSENNPELTHIGGGTLIHPKFVVAAAHTMEKPHRYVARFGEWNMKSDAEAFPSQDIEIEEVIKHPLYRESATPGYDIALAVLKENVIYSEHIRPICLPSVQDVFYGQQCIVSGWGVDIRTGQPPIVMKRMEVNVETRKRCLGLYRDLGVPINMQRGEMCVDAVEDQNACIKDAGSPLACQKADGSYVLAGISSWVLNCHHPPTTPAGILNITKFACWINDTIREHGESGENLNPIIIDFERYPLMKKFVTYRIEP</sequence>
<evidence type="ECO:0000256" key="3">
    <source>
        <dbReference type="ARBA" id="ARBA00022588"/>
    </source>
</evidence>
<keyword evidence="4" id="KW-0732">Signal</keyword>